<dbReference type="FunFam" id="2.60.40.10:FF:000284">
    <property type="entry name" value="interleukin-1 receptor accessory protein-like 1"/>
    <property type="match status" value="1"/>
</dbReference>
<evidence type="ECO:0000256" key="8">
    <source>
        <dbReference type="ARBA" id="ARBA00023319"/>
    </source>
</evidence>
<feature type="domain" description="TIR" evidence="10">
    <location>
        <begin position="422"/>
        <end position="569"/>
    </location>
</feature>
<dbReference type="InterPro" id="IPR007110">
    <property type="entry name" value="Ig-like_dom"/>
</dbReference>
<dbReference type="PROSITE" id="PS50104">
    <property type="entry name" value="TIR"/>
    <property type="match status" value="1"/>
</dbReference>
<dbReference type="InterPro" id="IPR000157">
    <property type="entry name" value="TIR_dom"/>
</dbReference>
<proteinExistence type="inferred from homology"/>
<dbReference type="PANTHER" id="PTHR11890:SF23">
    <property type="entry name" value="INTERLEUKIN-18 RECEPTOR ACCESSORY PROTEIN"/>
    <property type="match status" value="1"/>
</dbReference>
<dbReference type="PROSITE" id="PS50835">
    <property type="entry name" value="IG_LIKE"/>
    <property type="match status" value="2"/>
</dbReference>
<evidence type="ECO:0000256" key="3">
    <source>
        <dbReference type="ARBA" id="ARBA00022692"/>
    </source>
</evidence>
<evidence type="ECO:0000256" key="7">
    <source>
        <dbReference type="ARBA" id="ARBA00023180"/>
    </source>
</evidence>
<dbReference type="GO" id="GO:0016020">
    <property type="term" value="C:membrane"/>
    <property type="evidence" value="ECO:0007669"/>
    <property type="project" value="UniProtKB-SubCell"/>
</dbReference>
<keyword evidence="6" id="KW-0675">Receptor</keyword>
<dbReference type="SUPFAM" id="SSF48726">
    <property type="entry name" value="Immunoglobulin"/>
    <property type="match status" value="2"/>
</dbReference>
<protein>
    <recommendedName>
        <fullName evidence="14">Interleukin 18 receptor accessory protein</fullName>
    </recommendedName>
</protein>
<reference evidence="12" key="4">
    <citation type="submission" date="2025-09" db="UniProtKB">
        <authorList>
            <consortium name="Ensembl"/>
        </authorList>
    </citation>
    <scope>IDENTIFICATION</scope>
    <source>
        <strain evidence="12">HSOK</strain>
    </source>
</reference>
<name>A0A3P9JM02_ORYLA</name>
<keyword evidence="7" id="KW-0325">Glycoprotein</keyword>
<dbReference type="Gene3D" id="2.60.40.10">
    <property type="entry name" value="Immunoglobulins"/>
    <property type="match status" value="2"/>
</dbReference>
<dbReference type="InterPro" id="IPR013783">
    <property type="entry name" value="Ig-like_fold"/>
</dbReference>
<evidence type="ECO:0000313" key="12">
    <source>
        <dbReference type="Ensembl" id="ENSORLP00015033380.1"/>
    </source>
</evidence>
<dbReference type="InterPro" id="IPR015621">
    <property type="entry name" value="IL-1_rcpt_fam"/>
</dbReference>
<evidence type="ECO:0000259" key="10">
    <source>
        <dbReference type="PROSITE" id="PS50104"/>
    </source>
</evidence>
<dbReference type="Ensembl" id="ENSORLT00015034847.1">
    <property type="protein sequence ID" value="ENSORLP00015033380.1"/>
    <property type="gene ID" value="ENSORLG00015018757.1"/>
</dbReference>
<reference evidence="12 13" key="2">
    <citation type="submission" date="2017-04" db="EMBL/GenBank/DDBJ databases">
        <title>CpG methylation of centromeres and impact of large insertions on vertebrate speciation.</title>
        <authorList>
            <person name="Ichikawa K."/>
            <person name="Yoshimura J."/>
            <person name="Morishita S."/>
        </authorList>
    </citation>
    <scope>NUCLEOTIDE SEQUENCE</scope>
    <source>
        <strain evidence="12 13">HSOK</strain>
    </source>
</reference>
<keyword evidence="5" id="KW-1015">Disulfide bond</keyword>
<comment type="subcellular location">
    <subcellularLocation>
        <location evidence="1">Membrane</location>
        <topology evidence="1">Single-pass type I membrane protein</topology>
    </subcellularLocation>
</comment>
<organism evidence="12 13">
    <name type="scientific">Oryzias latipes</name>
    <name type="common">Japanese rice fish</name>
    <name type="synonym">Japanese killifish</name>
    <dbReference type="NCBI Taxonomy" id="8090"/>
    <lineage>
        <taxon>Eukaryota</taxon>
        <taxon>Metazoa</taxon>
        <taxon>Chordata</taxon>
        <taxon>Craniata</taxon>
        <taxon>Vertebrata</taxon>
        <taxon>Euteleostomi</taxon>
        <taxon>Actinopterygii</taxon>
        <taxon>Neopterygii</taxon>
        <taxon>Teleostei</taxon>
        <taxon>Neoteleostei</taxon>
        <taxon>Acanthomorphata</taxon>
        <taxon>Ovalentaria</taxon>
        <taxon>Atherinomorphae</taxon>
        <taxon>Beloniformes</taxon>
        <taxon>Adrianichthyidae</taxon>
        <taxon>Oryziinae</taxon>
        <taxon>Oryzias</taxon>
    </lineage>
</organism>
<keyword evidence="4 9" id="KW-1133">Transmembrane helix</keyword>
<evidence type="ECO:0000259" key="11">
    <source>
        <dbReference type="PROSITE" id="PS50835"/>
    </source>
</evidence>
<evidence type="ECO:0000313" key="13">
    <source>
        <dbReference type="Proteomes" id="UP000265200"/>
    </source>
</evidence>
<dbReference type="SUPFAM" id="SSF52200">
    <property type="entry name" value="Toll/Interleukin receptor TIR domain"/>
    <property type="match status" value="1"/>
</dbReference>
<sequence length="584" mass="66682">MLSEILQRGMKTGFILFYWICPVLLKGCCIRKHQKKMKGVQQNTTNQHFRAVEGELFMMPCIKSLEQPERTVWSRSGEDKKGNKDLTFDCGVKFVARVNHSGKYTSLSAGSRSIIILQVVESITVRCYQPSEAKVTLRVRRGGVIYCPGHHCSNNTGTIWFKGNKAVSEQRRSSCNEEGLLRLCEVYEEDTGLYFCDHQLMEEGIQWTYRRAVDATVISNLEPSRCPRIRYPAANMTEEVELGHPHSLTCEVFFDFEVDFLPKVQWFMNYGHNMENMTPLHMEAPQQKQETLEVFEVIQTAVISEVMPQHLKHTFTCFATNSVGNSSVTIKLKQKIKVNWPPLVGYPFAAFLLVVWLGILLRVKWLEIQLMYRSHFQRRRHDGEKEYDVFLSFVWSPLSAEGTQGLTLPSRSGCDCNEEEHLSNKKLMSCKESKSTLKPLEVLLPHVLEVHWGYRLCLPERDLLPGGAYTNDVVLGIKRSRMLVCVLSADYLADSSAVFVLESGIQALLQKSSLKLLLIRTSEASAFLTPSHLPRLVQTALKVLPRLNYSSKTSLRAVDNFWRSLRKAMPQSRKRQVATMECGL</sequence>
<dbReference type="Pfam" id="PF01582">
    <property type="entry name" value="TIR"/>
    <property type="match status" value="1"/>
</dbReference>
<feature type="transmembrane region" description="Helical" evidence="9">
    <location>
        <begin position="12"/>
        <end position="29"/>
    </location>
</feature>
<evidence type="ECO:0000256" key="6">
    <source>
        <dbReference type="ARBA" id="ARBA00023170"/>
    </source>
</evidence>
<dbReference type="PANTHER" id="PTHR11890">
    <property type="entry name" value="INTERLEUKIN-1 RECEPTOR FAMILY MEMBER"/>
    <property type="match status" value="1"/>
</dbReference>
<dbReference type="InterPro" id="IPR036179">
    <property type="entry name" value="Ig-like_dom_sf"/>
</dbReference>
<keyword evidence="8" id="KW-0393">Immunoglobulin domain</keyword>
<keyword evidence="3 9" id="KW-0812">Transmembrane</keyword>
<keyword evidence="9" id="KW-0472">Membrane</keyword>
<evidence type="ECO:0000256" key="4">
    <source>
        <dbReference type="ARBA" id="ARBA00022989"/>
    </source>
</evidence>
<dbReference type="GO" id="GO:0007165">
    <property type="term" value="P:signal transduction"/>
    <property type="evidence" value="ECO:0007669"/>
    <property type="project" value="InterPro"/>
</dbReference>
<reference evidence="12" key="3">
    <citation type="submission" date="2025-08" db="UniProtKB">
        <authorList>
            <consortium name="Ensembl"/>
        </authorList>
    </citation>
    <scope>IDENTIFICATION</scope>
    <source>
        <strain evidence="12">HSOK</strain>
    </source>
</reference>
<feature type="domain" description="Ig-like" evidence="11">
    <location>
        <begin position="227"/>
        <end position="329"/>
    </location>
</feature>
<dbReference type="AlphaFoldDB" id="A0A3P9JM02"/>
<evidence type="ECO:0000256" key="5">
    <source>
        <dbReference type="ARBA" id="ARBA00023157"/>
    </source>
</evidence>
<feature type="transmembrane region" description="Helical" evidence="9">
    <location>
        <begin position="343"/>
        <end position="363"/>
    </location>
</feature>
<evidence type="ECO:0000256" key="9">
    <source>
        <dbReference type="SAM" id="Phobius"/>
    </source>
</evidence>
<evidence type="ECO:0000256" key="1">
    <source>
        <dbReference type="ARBA" id="ARBA00004479"/>
    </source>
</evidence>
<comment type="similarity">
    <text evidence="2">Belongs to the interleukin-1 receptor family.</text>
</comment>
<dbReference type="Proteomes" id="UP000265200">
    <property type="component" value="Chromosome 3"/>
</dbReference>
<dbReference type="Gene3D" id="3.40.50.10140">
    <property type="entry name" value="Toll/interleukin-1 receptor homology (TIR) domain"/>
    <property type="match status" value="1"/>
</dbReference>
<evidence type="ECO:0008006" key="14">
    <source>
        <dbReference type="Google" id="ProtNLM"/>
    </source>
</evidence>
<feature type="domain" description="Ig-like" evidence="11">
    <location>
        <begin position="130"/>
        <end position="196"/>
    </location>
</feature>
<accession>A0A3P9JM02</accession>
<dbReference type="SMART" id="SM00255">
    <property type="entry name" value="TIR"/>
    <property type="match status" value="1"/>
</dbReference>
<evidence type="ECO:0000256" key="2">
    <source>
        <dbReference type="ARBA" id="ARBA00009752"/>
    </source>
</evidence>
<dbReference type="InterPro" id="IPR035897">
    <property type="entry name" value="Toll_tir_struct_dom_sf"/>
</dbReference>
<reference key="1">
    <citation type="journal article" date="2007" name="Nature">
        <title>The medaka draft genome and insights into vertebrate genome evolution.</title>
        <authorList>
            <person name="Kasahara M."/>
            <person name="Naruse K."/>
            <person name="Sasaki S."/>
            <person name="Nakatani Y."/>
            <person name="Qu W."/>
            <person name="Ahsan B."/>
            <person name="Yamada T."/>
            <person name="Nagayasu Y."/>
            <person name="Doi K."/>
            <person name="Kasai Y."/>
            <person name="Jindo T."/>
            <person name="Kobayashi D."/>
            <person name="Shimada A."/>
            <person name="Toyoda A."/>
            <person name="Kuroki Y."/>
            <person name="Fujiyama A."/>
            <person name="Sasaki T."/>
            <person name="Shimizu A."/>
            <person name="Asakawa S."/>
            <person name="Shimizu N."/>
            <person name="Hashimoto S."/>
            <person name="Yang J."/>
            <person name="Lee Y."/>
            <person name="Matsushima K."/>
            <person name="Sugano S."/>
            <person name="Sakaizumi M."/>
            <person name="Narita T."/>
            <person name="Ohishi K."/>
            <person name="Haga S."/>
            <person name="Ohta F."/>
            <person name="Nomoto H."/>
            <person name="Nogata K."/>
            <person name="Morishita T."/>
            <person name="Endo T."/>
            <person name="Shin-I T."/>
            <person name="Takeda H."/>
            <person name="Morishita S."/>
            <person name="Kohara Y."/>
        </authorList>
    </citation>
    <scope>NUCLEOTIDE SEQUENCE [LARGE SCALE GENOMIC DNA]</scope>
    <source>
        <strain>Hd-rR</strain>
    </source>
</reference>